<keyword evidence="3" id="KW-1185">Reference proteome</keyword>
<dbReference type="PROSITE" id="PS51257">
    <property type="entry name" value="PROKAR_LIPOPROTEIN"/>
    <property type="match status" value="1"/>
</dbReference>
<feature type="region of interest" description="Disordered" evidence="1">
    <location>
        <begin position="181"/>
        <end position="202"/>
    </location>
</feature>
<gene>
    <name evidence="2" type="ORF">E0L32_008762</name>
</gene>
<feature type="region of interest" description="Disordered" evidence="1">
    <location>
        <begin position="26"/>
        <end position="64"/>
    </location>
</feature>
<dbReference type="Proteomes" id="UP000319257">
    <property type="component" value="Unassembled WGS sequence"/>
</dbReference>
<proteinExistence type="predicted"/>
<comment type="caution">
    <text evidence="2">The sequence shown here is derived from an EMBL/GenBank/DDBJ whole genome shotgun (WGS) entry which is preliminary data.</text>
</comment>
<organism evidence="2 3">
    <name type="scientific">Thyridium curvatum</name>
    <dbReference type="NCBI Taxonomy" id="1093900"/>
    <lineage>
        <taxon>Eukaryota</taxon>
        <taxon>Fungi</taxon>
        <taxon>Dikarya</taxon>
        <taxon>Ascomycota</taxon>
        <taxon>Pezizomycotina</taxon>
        <taxon>Sordariomycetes</taxon>
        <taxon>Sordariomycetidae</taxon>
        <taxon>Thyridiales</taxon>
        <taxon>Thyridiaceae</taxon>
        <taxon>Thyridium</taxon>
    </lineage>
</organism>
<evidence type="ECO:0000256" key="1">
    <source>
        <dbReference type="SAM" id="MobiDB-lite"/>
    </source>
</evidence>
<feature type="compositionally biased region" description="Basic and acidic residues" evidence="1">
    <location>
        <begin position="27"/>
        <end position="37"/>
    </location>
</feature>
<sequence>MARLPNLLDTPSAFSFVLSCDDDDYDKENNHNNENRVSHGTGSKDTLNKMEKLVSTTGTGGSAQTTAFLQGHKRKALERLSQGHTTVQNKPVKRQKTQEEEKKKKKNQEPLIKKRDSNIAAPIGRLATASPPPQPGSLQDTIRRHHRARLFVPPSLWTGLHLDLIGTTFVDVVLQDHQDINNTPPSSTATAALMQPPVSAAP</sequence>
<dbReference type="AlphaFoldDB" id="A0A507ASA8"/>
<feature type="compositionally biased region" description="Polar residues" evidence="1">
    <location>
        <begin position="181"/>
        <end position="190"/>
    </location>
</feature>
<feature type="region of interest" description="Disordered" evidence="1">
    <location>
        <begin position="80"/>
        <end position="139"/>
    </location>
</feature>
<accession>A0A507ASA8</accession>
<name>A0A507ASA8_9PEZI</name>
<reference evidence="2 3" key="1">
    <citation type="submission" date="2019-06" db="EMBL/GenBank/DDBJ databases">
        <title>Draft genome sequence of the filamentous fungus Phialemoniopsis curvata isolated from diesel fuel.</title>
        <authorList>
            <person name="Varaljay V.A."/>
            <person name="Lyon W.J."/>
            <person name="Crouch A.L."/>
            <person name="Drake C.E."/>
            <person name="Hollomon J.M."/>
            <person name="Nadeau L.J."/>
            <person name="Nunn H.S."/>
            <person name="Stevenson B.S."/>
            <person name="Bojanowski C.L."/>
            <person name="Crookes-Goodson W.J."/>
        </authorList>
    </citation>
    <scope>NUCLEOTIDE SEQUENCE [LARGE SCALE GENOMIC DNA]</scope>
    <source>
        <strain evidence="2 3">D216</strain>
    </source>
</reference>
<dbReference type="EMBL" id="SKBQ01000059">
    <property type="protein sequence ID" value="TPX10357.1"/>
    <property type="molecule type" value="Genomic_DNA"/>
</dbReference>
<dbReference type="RefSeq" id="XP_030992068.1">
    <property type="nucleotide sequence ID" value="XM_031143652.1"/>
</dbReference>
<dbReference type="InParanoid" id="A0A507ASA8"/>
<dbReference type="GeneID" id="41976209"/>
<evidence type="ECO:0000313" key="2">
    <source>
        <dbReference type="EMBL" id="TPX10357.1"/>
    </source>
</evidence>
<feature type="compositionally biased region" description="Basic and acidic residues" evidence="1">
    <location>
        <begin position="96"/>
        <end position="117"/>
    </location>
</feature>
<protein>
    <submittedName>
        <fullName evidence="2">Uncharacterized protein</fullName>
    </submittedName>
</protein>
<evidence type="ECO:0000313" key="3">
    <source>
        <dbReference type="Proteomes" id="UP000319257"/>
    </source>
</evidence>